<keyword evidence="4" id="KW-1185">Reference proteome</keyword>
<feature type="compositionally biased region" description="Acidic residues" evidence="1">
    <location>
        <begin position="381"/>
        <end position="404"/>
    </location>
</feature>
<feature type="compositionally biased region" description="Acidic residues" evidence="1">
    <location>
        <begin position="413"/>
        <end position="422"/>
    </location>
</feature>
<accession>A0A7I9ZWK6</accession>
<dbReference type="RefSeq" id="WP_163894752.1">
    <property type="nucleotide sequence ID" value="NZ_BLLB01000002.1"/>
</dbReference>
<feature type="compositionally biased region" description="Gly residues" evidence="1">
    <location>
        <begin position="424"/>
        <end position="439"/>
    </location>
</feature>
<feature type="compositionally biased region" description="Low complexity" evidence="1">
    <location>
        <begin position="440"/>
        <end position="480"/>
    </location>
</feature>
<gene>
    <name evidence="3" type="ORF">MHIP_56760</name>
</gene>
<feature type="compositionally biased region" description="Acidic residues" evidence="1">
    <location>
        <begin position="340"/>
        <end position="353"/>
    </location>
</feature>
<name>A0A7I9ZWK6_9MYCO</name>
<sequence>MNRAAKSYLTSGVALAGASVIAVSPVVAAPLGPPGVNAQSAVTVSTADLQLATTANPITAWAEVVTSAYSNVATLGEEVLSDPAPILRQFILNQLGNGEAVVSAGAGAINGFIEYISPDNAFGLGAQLQTAAEELASGNIAGAIETATQALFLSPVLNVAFPVLDSGVLEIPGTMAQNFANVVQTVTDPATVLPIALGALGTVLGPVNAFGDSLQETFDSLGDGDVGAALNAIINIPAALTGAVLNGYTNLAGTEFPGLFSEDGLVHALVVTLPRAIAEAIAPEEESPESATTGPADTPPAILASADTEGEQPSDTETATASADGDSRAADAVDASVTEETGDASEGSTEESAAEQSEVAGEAEVVDAEDVSGTKKRLVEESDGVEEDSASEDGLAAEETDDAGDSSALEDSLAADEADASDDGSGGGDAAGDDGGSGATGDSEPGSGSSESGSSDSDSGSSDSGSSDSGSSDSGSSDSD</sequence>
<dbReference type="EMBL" id="BLLB01000002">
    <property type="protein sequence ID" value="GFH05193.1"/>
    <property type="molecule type" value="Genomic_DNA"/>
</dbReference>
<feature type="compositionally biased region" description="Low complexity" evidence="1">
    <location>
        <begin position="354"/>
        <end position="363"/>
    </location>
</feature>
<evidence type="ECO:0000256" key="2">
    <source>
        <dbReference type="SAM" id="SignalP"/>
    </source>
</evidence>
<dbReference type="AlphaFoldDB" id="A0A7I9ZWK6"/>
<feature type="signal peptide" evidence="2">
    <location>
        <begin position="1"/>
        <end position="28"/>
    </location>
</feature>
<reference evidence="3 4" key="1">
    <citation type="journal article" date="2019" name="Emerg. Microbes Infect.">
        <title>Comprehensive subspecies identification of 175 nontuberculous mycobacteria species based on 7547 genomic profiles.</title>
        <authorList>
            <person name="Matsumoto Y."/>
            <person name="Kinjo T."/>
            <person name="Motooka D."/>
            <person name="Nabeya D."/>
            <person name="Jung N."/>
            <person name="Uechi K."/>
            <person name="Horii T."/>
            <person name="Iida T."/>
            <person name="Fujita J."/>
            <person name="Nakamura S."/>
        </authorList>
    </citation>
    <scope>NUCLEOTIDE SEQUENCE [LARGE SCALE GENOMIC DNA]</scope>
    <source>
        <strain evidence="3 4">JCM 30996</strain>
    </source>
</reference>
<comment type="caution">
    <text evidence="3">The sequence shown here is derived from an EMBL/GenBank/DDBJ whole genome shotgun (WGS) entry which is preliminary data.</text>
</comment>
<evidence type="ECO:0000313" key="4">
    <source>
        <dbReference type="Proteomes" id="UP000465304"/>
    </source>
</evidence>
<organism evidence="3 4">
    <name type="scientific">Mycolicibacterium hippocampi</name>
    <dbReference type="NCBI Taxonomy" id="659824"/>
    <lineage>
        <taxon>Bacteria</taxon>
        <taxon>Bacillati</taxon>
        <taxon>Actinomycetota</taxon>
        <taxon>Actinomycetes</taxon>
        <taxon>Mycobacteriales</taxon>
        <taxon>Mycobacteriaceae</taxon>
        <taxon>Mycolicibacterium</taxon>
    </lineage>
</organism>
<feature type="region of interest" description="Disordered" evidence="1">
    <location>
        <begin position="283"/>
        <end position="480"/>
    </location>
</feature>
<evidence type="ECO:0000256" key="1">
    <source>
        <dbReference type="SAM" id="MobiDB-lite"/>
    </source>
</evidence>
<evidence type="ECO:0008006" key="5">
    <source>
        <dbReference type="Google" id="ProtNLM"/>
    </source>
</evidence>
<keyword evidence="2" id="KW-0732">Signal</keyword>
<feature type="chain" id="PRO_5029753949" description="PE-PGRS family protein" evidence="2">
    <location>
        <begin position="29"/>
        <end position="480"/>
    </location>
</feature>
<dbReference type="Proteomes" id="UP000465304">
    <property type="component" value="Unassembled WGS sequence"/>
</dbReference>
<protein>
    <recommendedName>
        <fullName evidence="5">PE-PGRS family protein</fullName>
    </recommendedName>
</protein>
<evidence type="ECO:0000313" key="3">
    <source>
        <dbReference type="EMBL" id="GFH05193.1"/>
    </source>
</evidence>
<proteinExistence type="predicted"/>